<proteinExistence type="predicted"/>
<dbReference type="AlphaFoldDB" id="A0A151TWI6"/>
<evidence type="ECO:0000313" key="1">
    <source>
        <dbReference type="EMBL" id="KYP71314.1"/>
    </source>
</evidence>
<organism evidence="1 2">
    <name type="scientific">Cajanus cajan</name>
    <name type="common">Pigeon pea</name>
    <name type="synonym">Cajanus indicus</name>
    <dbReference type="NCBI Taxonomy" id="3821"/>
    <lineage>
        <taxon>Eukaryota</taxon>
        <taxon>Viridiplantae</taxon>
        <taxon>Streptophyta</taxon>
        <taxon>Embryophyta</taxon>
        <taxon>Tracheophyta</taxon>
        <taxon>Spermatophyta</taxon>
        <taxon>Magnoliopsida</taxon>
        <taxon>eudicotyledons</taxon>
        <taxon>Gunneridae</taxon>
        <taxon>Pentapetalae</taxon>
        <taxon>rosids</taxon>
        <taxon>fabids</taxon>
        <taxon>Fabales</taxon>
        <taxon>Fabaceae</taxon>
        <taxon>Papilionoideae</taxon>
        <taxon>50 kb inversion clade</taxon>
        <taxon>NPAAA clade</taxon>
        <taxon>indigoferoid/millettioid clade</taxon>
        <taxon>Phaseoleae</taxon>
        <taxon>Cajanus</taxon>
    </lineage>
</organism>
<dbReference type="EMBL" id="CM003605">
    <property type="protein sequence ID" value="KYP71314.1"/>
    <property type="molecule type" value="Genomic_DNA"/>
</dbReference>
<dbReference type="Proteomes" id="UP000075243">
    <property type="component" value="Chromosome 3"/>
</dbReference>
<dbReference type="Gramene" id="C.cajan_10273.t">
    <property type="protein sequence ID" value="C.cajan_10273.t"/>
    <property type="gene ID" value="C.cajan_10273"/>
</dbReference>
<keyword evidence="2" id="KW-1185">Reference proteome</keyword>
<evidence type="ECO:0000313" key="2">
    <source>
        <dbReference type="Proteomes" id="UP000075243"/>
    </source>
</evidence>
<reference evidence="1 2" key="1">
    <citation type="journal article" date="2012" name="Nat. Biotechnol.">
        <title>Draft genome sequence of pigeonpea (Cajanus cajan), an orphan legume crop of resource-poor farmers.</title>
        <authorList>
            <person name="Varshney R.K."/>
            <person name="Chen W."/>
            <person name="Li Y."/>
            <person name="Bharti A.K."/>
            <person name="Saxena R.K."/>
            <person name="Schlueter J.A."/>
            <person name="Donoghue M.T."/>
            <person name="Azam S."/>
            <person name="Fan G."/>
            <person name="Whaley A.M."/>
            <person name="Farmer A.D."/>
            <person name="Sheridan J."/>
            <person name="Iwata A."/>
            <person name="Tuteja R."/>
            <person name="Penmetsa R.V."/>
            <person name="Wu W."/>
            <person name="Upadhyaya H.D."/>
            <person name="Yang S.P."/>
            <person name="Shah T."/>
            <person name="Saxena K.B."/>
            <person name="Michael T."/>
            <person name="McCombie W.R."/>
            <person name="Yang B."/>
            <person name="Zhang G."/>
            <person name="Yang H."/>
            <person name="Wang J."/>
            <person name="Spillane C."/>
            <person name="Cook D.R."/>
            <person name="May G.D."/>
            <person name="Xu X."/>
            <person name="Jackson S.A."/>
        </authorList>
    </citation>
    <scope>NUCLEOTIDE SEQUENCE [LARGE SCALE GENOMIC DNA]</scope>
    <source>
        <strain evidence="2">cv. Asha</strain>
    </source>
</reference>
<name>A0A151TWI6_CAJCA</name>
<sequence>MANVIIMSGFLPRPITHTTSFQFPNHSTRSQLVILSCFLGYRESNIPSTSSKVTDDGELYYQVEYELRLQVPENVFFRKKMIFIKS</sequence>
<protein>
    <submittedName>
        <fullName evidence="1">Uncharacterized protein</fullName>
    </submittedName>
</protein>
<gene>
    <name evidence="1" type="ORF">KK1_010569</name>
</gene>
<accession>A0A151TWI6</accession>